<reference evidence="4 5" key="1">
    <citation type="submission" date="2019-08" db="EMBL/GenBank/DDBJ databases">
        <authorList>
            <person name="Liang Q."/>
        </authorList>
    </citation>
    <scope>NUCLEOTIDE SEQUENCE [LARGE SCALE GENOMIC DNA]</scope>
    <source>
        <strain evidence="4 5">V1718</strain>
    </source>
</reference>
<dbReference type="PROSITE" id="PS51123">
    <property type="entry name" value="OMPA_2"/>
    <property type="match status" value="1"/>
</dbReference>
<dbReference type="KEGG" id="bbae:FRD01_14635"/>
<sequence>MKRRQQRSSVDYWMSYSDLMAGLLMVFILMLVGSIIAAKHDIEVQKAELEESRLELEEAKQELYSLHVGVGDILGVRAQIIERLRKRFADRGGDLVFDDATGAISLGTSILFDEGSDRLRKPGQERLKELLPIYFEALLGDPKLRVHVGQIVFEGHSNSNFSGSDPKAAYLFNLQLSQARAYSVMQFVFREDLAKGYQIESVLAANGYSSSRPVFDGEGLEDKERSRRLELRFRLKDEEAIRELDHMFRKSP</sequence>
<dbReference type="Gene3D" id="3.30.1330.60">
    <property type="entry name" value="OmpA-like domain"/>
    <property type="match status" value="1"/>
</dbReference>
<dbReference type="RefSeq" id="WP_146960883.1">
    <property type="nucleotide sequence ID" value="NZ_CP042467.1"/>
</dbReference>
<keyword evidence="1" id="KW-0472">Membrane</keyword>
<dbReference type="SUPFAM" id="SSF103088">
    <property type="entry name" value="OmpA-like"/>
    <property type="match status" value="1"/>
</dbReference>
<organism evidence="4 5">
    <name type="scientific">Microvenator marinus</name>
    <dbReference type="NCBI Taxonomy" id="2600177"/>
    <lineage>
        <taxon>Bacteria</taxon>
        <taxon>Deltaproteobacteria</taxon>
        <taxon>Bradymonadales</taxon>
        <taxon>Microvenatoraceae</taxon>
        <taxon>Microvenator</taxon>
    </lineage>
</organism>
<evidence type="ECO:0000259" key="3">
    <source>
        <dbReference type="PROSITE" id="PS51123"/>
    </source>
</evidence>
<accession>A0A5B8XYD9</accession>
<proteinExistence type="predicted"/>
<dbReference type="InterPro" id="IPR036737">
    <property type="entry name" value="OmpA-like_sf"/>
</dbReference>
<name>A0A5B8XYD9_9DELT</name>
<evidence type="ECO:0000256" key="1">
    <source>
        <dbReference type="PROSITE-ProRule" id="PRU00473"/>
    </source>
</evidence>
<dbReference type="CDD" id="cd07185">
    <property type="entry name" value="OmpA_C-like"/>
    <property type="match status" value="1"/>
</dbReference>
<gene>
    <name evidence="4" type="ORF">FRD01_14635</name>
</gene>
<dbReference type="Proteomes" id="UP000321595">
    <property type="component" value="Chromosome"/>
</dbReference>
<evidence type="ECO:0000256" key="2">
    <source>
        <dbReference type="SAM" id="Coils"/>
    </source>
</evidence>
<feature type="domain" description="OmpA-like" evidence="3">
    <location>
        <begin position="99"/>
        <end position="237"/>
    </location>
</feature>
<dbReference type="EMBL" id="CP042467">
    <property type="protein sequence ID" value="QED28449.1"/>
    <property type="molecule type" value="Genomic_DNA"/>
</dbReference>
<keyword evidence="2" id="KW-0175">Coiled coil</keyword>
<protein>
    <submittedName>
        <fullName evidence="4">OmpA family protein</fullName>
    </submittedName>
</protein>
<dbReference type="InterPro" id="IPR006665">
    <property type="entry name" value="OmpA-like"/>
</dbReference>
<feature type="coiled-coil region" evidence="2">
    <location>
        <begin position="37"/>
        <end position="66"/>
    </location>
</feature>
<dbReference type="GO" id="GO:0016020">
    <property type="term" value="C:membrane"/>
    <property type="evidence" value="ECO:0007669"/>
    <property type="project" value="UniProtKB-UniRule"/>
</dbReference>
<evidence type="ECO:0000313" key="5">
    <source>
        <dbReference type="Proteomes" id="UP000321595"/>
    </source>
</evidence>
<dbReference type="AlphaFoldDB" id="A0A5B8XYD9"/>
<keyword evidence="5" id="KW-1185">Reference proteome</keyword>
<dbReference type="OrthoDB" id="5292153at2"/>
<evidence type="ECO:0000313" key="4">
    <source>
        <dbReference type="EMBL" id="QED28449.1"/>
    </source>
</evidence>